<dbReference type="SUPFAM" id="SSF49313">
    <property type="entry name" value="Cadherin-like"/>
    <property type="match status" value="5"/>
</dbReference>
<dbReference type="InterPro" id="IPR015919">
    <property type="entry name" value="Cadherin-like_sf"/>
</dbReference>
<feature type="domain" description="Cadherin" evidence="9">
    <location>
        <begin position="37"/>
        <end position="136"/>
    </location>
</feature>
<dbReference type="GO" id="GO:0005886">
    <property type="term" value="C:plasma membrane"/>
    <property type="evidence" value="ECO:0007669"/>
    <property type="project" value="InterPro"/>
</dbReference>
<evidence type="ECO:0000256" key="5">
    <source>
        <dbReference type="ARBA" id="ARBA00022989"/>
    </source>
</evidence>
<dbReference type="Proteomes" id="UP000593567">
    <property type="component" value="Unassembled WGS sequence"/>
</dbReference>
<dbReference type="AlphaFoldDB" id="A0A7J7KSP2"/>
<dbReference type="Gene3D" id="2.60.40.60">
    <property type="entry name" value="Cadherins"/>
    <property type="match status" value="5"/>
</dbReference>
<evidence type="ECO:0000256" key="2">
    <source>
        <dbReference type="ARBA" id="ARBA00022692"/>
    </source>
</evidence>
<dbReference type="InterPro" id="IPR002126">
    <property type="entry name" value="Cadherin-like_dom"/>
</dbReference>
<evidence type="ECO:0000256" key="8">
    <source>
        <dbReference type="SAM" id="SignalP"/>
    </source>
</evidence>
<evidence type="ECO:0000259" key="9">
    <source>
        <dbReference type="PROSITE" id="PS50268"/>
    </source>
</evidence>
<dbReference type="PROSITE" id="PS00232">
    <property type="entry name" value="CADHERIN_1"/>
    <property type="match status" value="2"/>
</dbReference>
<feature type="domain" description="Cadherin" evidence="9">
    <location>
        <begin position="146"/>
        <end position="257"/>
    </location>
</feature>
<keyword evidence="2" id="KW-0812">Transmembrane</keyword>
<keyword evidence="8" id="KW-0732">Signal</keyword>
<accession>A0A7J7KSP2</accession>
<dbReference type="PANTHER" id="PTHR24026:SF133">
    <property type="entry name" value="CADHERIN-RELATED FAMILY MEMBER 2"/>
    <property type="match status" value="1"/>
</dbReference>
<evidence type="ECO:0000313" key="11">
    <source>
        <dbReference type="Proteomes" id="UP000593567"/>
    </source>
</evidence>
<dbReference type="EMBL" id="VXIV02000069">
    <property type="protein sequence ID" value="KAF6041177.1"/>
    <property type="molecule type" value="Genomic_DNA"/>
</dbReference>
<dbReference type="PANTHER" id="PTHR24026">
    <property type="entry name" value="FAT ATYPICAL CADHERIN-RELATED"/>
    <property type="match status" value="1"/>
</dbReference>
<dbReference type="InterPro" id="IPR020894">
    <property type="entry name" value="Cadherin_CS"/>
</dbReference>
<evidence type="ECO:0000256" key="4">
    <source>
        <dbReference type="ARBA" id="ARBA00022837"/>
    </source>
</evidence>
<organism evidence="10 11">
    <name type="scientific">Bugula neritina</name>
    <name type="common">Brown bryozoan</name>
    <name type="synonym">Sertularia neritina</name>
    <dbReference type="NCBI Taxonomy" id="10212"/>
    <lineage>
        <taxon>Eukaryota</taxon>
        <taxon>Metazoa</taxon>
        <taxon>Spiralia</taxon>
        <taxon>Lophotrochozoa</taxon>
        <taxon>Bryozoa</taxon>
        <taxon>Gymnolaemata</taxon>
        <taxon>Cheilostomatida</taxon>
        <taxon>Flustrina</taxon>
        <taxon>Buguloidea</taxon>
        <taxon>Bugulidae</taxon>
        <taxon>Bugula</taxon>
    </lineage>
</organism>
<evidence type="ECO:0000256" key="6">
    <source>
        <dbReference type="ARBA" id="ARBA00023136"/>
    </source>
</evidence>
<comment type="caution">
    <text evidence="10">The sequence shown here is derived from an EMBL/GenBank/DDBJ whole genome shotgun (WGS) entry which is preliminary data.</text>
</comment>
<feature type="domain" description="Cadherin" evidence="9">
    <location>
        <begin position="258"/>
        <end position="378"/>
    </location>
</feature>
<gene>
    <name evidence="10" type="ORF">EB796_000515</name>
</gene>
<proteinExistence type="predicted"/>
<feature type="chain" id="PRO_5029479253" description="Cadherin domain-containing protein" evidence="8">
    <location>
        <begin position="28"/>
        <end position="639"/>
    </location>
</feature>
<reference evidence="10" key="1">
    <citation type="submission" date="2020-06" db="EMBL/GenBank/DDBJ databases">
        <title>Draft genome of Bugula neritina, a colonial animal packing powerful symbionts and potential medicines.</title>
        <authorList>
            <person name="Rayko M."/>
        </authorList>
    </citation>
    <scope>NUCLEOTIDE SEQUENCE [LARGE SCALE GENOMIC DNA]</scope>
    <source>
        <strain evidence="10">Kwan_BN1</strain>
    </source>
</reference>
<name>A0A7J7KSP2_BUGNE</name>
<keyword evidence="5" id="KW-1133">Transmembrane helix</keyword>
<keyword evidence="6" id="KW-0472">Membrane</keyword>
<feature type="domain" description="Cadherin" evidence="9">
    <location>
        <begin position="388"/>
        <end position="504"/>
    </location>
</feature>
<evidence type="ECO:0000256" key="3">
    <source>
        <dbReference type="ARBA" id="ARBA00022737"/>
    </source>
</evidence>
<comment type="subcellular location">
    <subcellularLocation>
        <location evidence="1">Membrane</location>
    </subcellularLocation>
</comment>
<keyword evidence="11" id="KW-1185">Reference proteome</keyword>
<dbReference type="PRINTS" id="PR00205">
    <property type="entry name" value="CADHERIN"/>
</dbReference>
<dbReference type="CDD" id="cd11304">
    <property type="entry name" value="Cadherin_repeat"/>
    <property type="match status" value="5"/>
</dbReference>
<keyword evidence="4 7" id="KW-0106">Calcium</keyword>
<dbReference type="GO" id="GO:0007156">
    <property type="term" value="P:homophilic cell adhesion via plasma membrane adhesion molecules"/>
    <property type="evidence" value="ECO:0007669"/>
    <property type="project" value="InterPro"/>
</dbReference>
<dbReference type="OrthoDB" id="6491773at2759"/>
<dbReference type="PROSITE" id="PS50268">
    <property type="entry name" value="CADHERIN_2"/>
    <property type="match status" value="5"/>
</dbReference>
<dbReference type="PROSITE" id="PS51257">
    <property type="entry name" value="PROKAR_LIPOPROTEIN"/>
    <property type="match status" value="1"/>
</dbReference>
<evidence type="ECO:0000256" key="7">
    <source>
        <dbReference type="PROSITE-ProRule" id="PRU00043"/>
    </source>
</evidence>
<feature type="domain" description="Cadherin" evidence="9">
    <location>
        <begin position="505"/>
        <end position="609"/>
    </location>
</feature>
<keyword evidence="3" id="KW-0677">Repeat</keyword>
<feature type="signal peptide" evidence="8">
    <location>
        <begin position="1"/>
        <end position="27"/>
    </location>
</feature>
<evidence type="ECO:0000256" key="1">
    <source>
        <dbReference type="ARBA" id="ARBA00004370"/>
    </source>
</evidence>
<protein>
    <recommendedName>
        <fullName evidence="9">Cadherin domain-containing protein</fullName>
    </recommendedName>
</protein>
<dbReference type="SMART" id="SM00112">
    <property type="entry name" value="CA"/>
    <property type="match status" value="5"/>
</dbReference>
<dbReference type="GO" id="GO:0005509">
    <property type="term" value="F:calcium ion binding"/>
    <property type="evidence" value="ECO:0007669"/>
    <property type="project" value="UniProtKB-UniRule"/>
</dbReference>
<evidence type="ECO:0000313" key="10">
    <source>
        <dbReference type="EMBL" id="KAF6041177.1"/>
    </source>
</evidence>
<sequence length="639" mass="70558">MTAVLKMSDMILKLVLLHIFLISACYGQQTNRPPIFSPSPSSFAVNENEIHEVLTTLHATDPDGDPIEFSIDINDYFDIAAVNATSVIVRSTRGIDYEQNSNLEFTVTATDTISNSRTPKQISVIVKDLNDNAPVFSQGGSSSFVVAEDVSVDYKIADAFVVTDEDTGLNAQTEISCYVDSITPESKIACETFEVVPRRVGNGHYVTDIKLKKLLDFEERRSYIMTVKATNIAPPANFTTKNFVINVLDSQDQSPVFIKAPYSPIPDEELPVGTIIDVISVRDGDKEVQPPRNLQLKLLNDSLNWLSLTPLRNQSGVFTSNLTIKNRIDRELYHNRPVYTVAIEVSELLANGQPDSSAVSTSHINVQIFDINDNAPEFYTGSDYEMRVVEPLVLNVVEGLGVNTNLPGFLLSIIDIDLPPNNAFDVGMSGFGSDTFQLAPTFGTGSAVLSLSVKKEANIDYEKEMYRQLSLTITATDRAGDERLTRNATIEMNLIDKNDNFPHFDEGVYTVRVSPQTPLDSPSSMLILYNIATDRDSGSYGSVTYSIIQTSNLVRIDKDSGTVYLTSHPRDDMDATYQVELIVTDGGGKSTTSQLVLSFTNEFPQRPTFDSHIYNATVYENRANFNNEPVIVTVSSPCD</sequence>